<evidence type="ECO:0000256" key="2">
    <source>
        <dbReference type="ARBA" id="ARBA00007015"/>
    </source>
</evidence>
<feature type="region of interest" description="Disordered" evidence="7">
    <location>
        <begin position="125"/>
        <end position="146"/>
    </location>
</feature>
<organism evidence="9 10">
    <name type="scientific">Aphanomyces astaci</name>
    <name type="common">Crayfish plague agent</name>
    <dbReference type="NCBI Taxonomy" id="112090"/>
    <lineage>
        <taxon>Eukaryota</taxon>
        <taxon>Sar</taxon>
        <taxon>Stramenopiles</taxon>
        <taxon>Oomycota</taxon>
        <taxon>Saprolegniomycetes</taxon>
        <taxon>Saprolegniales</taxon>
        <taxon>Verrucalvaceae</taxon>
        <taxon>Aphanomyces</taxon>
    </lineage>
</organism>
<reference evidence="9" key="1">
    <citation type="submission" date="2018-07" db="EMBL/GenBank/DDBJ databases">
        <title>Annotation of Aphanomyces astaci genome assembly.</title>
        <authorList>
            <person name="Studholme D.J."/>
        </authorList>
    </citation>
    <scope>NUCLEOTIDE SEQUENCE [LARGE SCALE GENOMIC DNA]</scope>
    <source>
        <strain evidence="9">Pc</strain>
    </source>
</reference>
<evidence type="ECO:0000256" key="4">
    <source>
        <dbReference type="ARBA" id="ARBA00022692"/>
    </source>
</evidence>
<dbReference type="SUPFAM" id="SSF103473">
    <property type="entry name" value="MFS general substrate transporter"/>
    <property type="match status" value="1"/>
</dbReference>
<keyword evidence="10" id="KW-1185">Reference proteome</keyword>
<evidence type="ECO:0000256" key="1">
    <source>
        <dbReference type="ARBA" id="ARBA00004141"/>
    </source>
</evidence>
<keyword evidence="5 8" id="KW-1133">Transmembrane helix</keyword>
<comment type="similarity">
    <text evidence="2">Belongs to the major facilitator superfamily. Folate-biopterin transporter (TC 2.A.71) family.</text>
</comment>
<proteinExistence type="inferred from homology"/>
<name>A0A3R7WGK1_APHAT</name>
<dbReference type="PANTHER" id="PTHR31585">
    <property type="entry name" value="FOLATE-BIOPTERIN TRANSPORTER 1, CHLOROPLASTIC"/>
    <property type="match status" value="1"/>
</dbReference>
<keyword evidence="6 8" id="KW-0472">Membrane</keyword>
<dbReference type="PANTHER" id="PTHR31585:SF5">
    <property type="entry name" value="RNA-BINDING S4 DOMAIN-CONTAINING PROTEIN"/>
    <property type="match status" value="1"/>
</dbReference>
<evidence type="ECO:0000256" key="8">
    <source>
        <dbReference type="SAM" id="Phobius"/>
    </source>
</evidence>
<comment type="subcellular location">
    <subcellularLocation>
        <location evidence="1">Membrane</location>
        <topology evidence="1">Multi-pass membrane protein</topology>
    </subcellularLocation>
</comment>
<evidence type="ECO:0000256" key="7">
    <source>
        <dbReference type="SAM" id="MobiDB-lite"/>
    </source>
</evidence>
<evidence type="ECO:0000256" key="3">
    <source>
        <dbReference type="ARBA" id="ARBA00022448"/>
    </source>
</evidence>
<gene>
    <name evidence="9" type="ORF">B5M09_011934</name>
</gene>
<feature type="compositionally biased region" description="Polar residues" evidence="7">
    <location>
        <begin position="134"/>
        <end position="146"/>
    </location>
</feature>
<dbReference type="EMBL" id="MZMZ02003464">
    <property type="protein sequence ID" value="RQM21562.1"/>
    <property type="molecule type" value="Genomic_DNA"/>
</dbReference>
<dbReference type="InterPro" id="IPR039309">
    <property type="entry name" value="BT1"/>
</dbReference>
<sequence length="146" mass="15882">MICLSVMAFSPFGEPFCNREKTKYCSTSLEKVPKSELQYFNLAAPDNGTLFILLSMFIAFGYVLAVSASDAMVVEYAQREPEAIRGRIQTAIYTVRTLTGILAYLVTAFALNAWATCSTASASLRSCPSRRTGRGSNLSTIHSVAS</sequence>
<comment type="caution">
    <text evidence="9">The sequence shown here is derived from an EMBL/GenBank/DDBJ whole genome shotgun (WGS) entry which is preliminary data.</text>
</comment>
<evidence type="ECO:0000313" key="10">
    <source>
        <dbReference type="Proteomes" id="UP000284702"/>
    </source>
</evidence>
<evidence type="ECO:0000256" key="5">
    <source>
        <dbReference type="ARBA" id="ARBA00022989"/>
    </source>
</evidence>
<evidence type="ECO:0000256" key="6">
    <source>
        <dbReference type="ARBA" id="ARBA00023136"/>
    </source>
</evidence>
<keyword evidence="4 8" id="KW-0812">Transmembrane</keyword>
<evidence type="ECO:0000313" key="9">
    <source>
        <dbReference type="EMBL" id="RQM21562.1"/>
    </source>
</evidence>
<dbReference type="AlphaFoldDB" id="A0A3R7WGK1"/>
<feature type="transmembrane region" description="Helical" evidence="8">
    <location>
        <begin position="95"/>
        <end position="115"/>
    </location>
</feature>
<dbReference type="GO" id="GO:0016020">
    <property type="term" value="C:membrane"/>
    <property type="evidence" value="ECO:0007669"/>
    <property type="project" value="UniProtKB-SubCell"/>
</dbReference>
<dbReference type="InterPro" id="IPR036259">
    <property type="entry name" value="MFS_trans_sf"/>
</dbReference>
<protein>
    <submittedName>
        <fullName evidence="9">Uncharacterized protein</fullName>
    </submittedName>
</protein>
<dbReference type="Proteomes" id="UP000284702">
    <property type="component" value="Unassembled WGS sequence"/>
</dbReference>
<accession>A0A3R7WGK1</accession>
<feature type="transmembrane region" description="Helical" evidence="8">
    <location>
        <begin position="50"/>
        <end position="74"/>
    </location>
</feature>
<keyword evidence="3" id="KW-0813">Transport</keyword>